<comment type="caution">
    <text evidence="4">The sequence shown here is derived from an EMBL/GenBank/DDBJ whole genome shotgun (WGS) entry which is preliminary data.</text>
</comment>
<evidence type="ECO:0000313" key="5">
    <source>
        <dbReference type="Proteomes" id="UP000245461"/>
    </source>
</evidence>
<dbReference type="PANTHER" id="PTHR37302:SF3">
    <property type="entry name" value="DAMAGE-INDUCIBLE PROTEIN DINB"/>
    <property type="match status" value="1"/>
</dbReference>
<reference evidence="4 5" key="1">
    <citation type="submission" date="2018-05" db="EMBL/GenBank/DDBJ databases">
        <title>Zavarzinia sp. HR-AS.</title>
        <authorList>
            <person name="Lee Y."/>
            <person name="Jeon C.O."/>
        </authorList>
    </citation>
    <scope>NUCLEOTIDE SEQUENCE [LARGE SCALE GENOMIC DNA]</scope>
    <source>
        <strain evidence="4 5">HR-AS</strain>
    </source>
</reference>
<dbReference type="RefSeq" id="WP_109907499.1">
    <property type="nucleotide sequence ID" value="NZ_QGLE01000012.1"/>
</dbReference>
<evidence type="ECO:0000256" key="1">
    <source>
        <dbReference type="ARBA" id="ARBA00008635"/>
    </source>
</evidence>
<dbReference type="Proteomes" id="UP000245461">
    <property type="component" value="Unassembled WGS sequence"/>
</dbReference>
<dbReference type="InterPro" id="IPR007837">
    <property type="entry name" value="DinB"/>
</dbReference>
<dbReference type="InterPro" id="IPR034660">
    <property type="entry name" value="DinB/YfiT-like"/>
</dbReference>
<sequence length="178" mass="19666">MALIAHYRAMARNNAWSNERLLRACLSLSAADFAAPRVGFFPSLAATLNHVLIVDLYYVEGLESGRTSRRHFETEVPHPRAADLIEAQRAVDRRLIALCEALSGDDLARPVLLDRGARGQMPETVATVLPHLFVHQIHHRGQAHAMLSGTAVAPPQLDEFFLDEDGPALRRDLADFGL</sequence>
<evidence type="ECO:0000313" key="4">
    <source>
        <dbReference type="EMBL" id="PWR19300.1"/>
    </source>
</evidence>
<feature type="binding site" evidence="3">
    <location>
        <position position="50"/>
    </location>
    <ligand>
        <name>a divalent metal cation</name>
        <dbReference type="ChEBI" id="CHEBI:60240"/>
    </ligand>
</feature>
<feature type="binding site" evidence="3">
    <location>
        <position position="135"/>
    </location>
    <ligand>
        <name>a divalent metal cation</name>
        <dbReference type="ChEBI" id="CHEBI:60240"/>
    </ligand>
</feature>
<accession>A0A317DZH8</accession>
<name>A0A317DZH8_9PROT</name>
<feature type="binding site" evidence="3">
    <location>
        <position position="139"/>
    </location>
    <ligand>
        <name>a divalent metal cation</name>
        <dbReference type="ChEBI" id="CHEBI:60240"/>
    </ligand>
</feature>
<dbReference type="EMBL" id="QGLE01000012">
    <property type="protein sequence ID" value="PWR19300.1"/>
    <property type="molecule type" value="Genomic_DNA"/>
</dbReference>
<gene>
    <name evidence="4" type="ORF">DKG74_17635</name>
</gene>
<dbReference type="GO" id="GO:0046872">
    <property type="term" value="F:metal ion binding"/>
    <property type="evidence" value="ECO:0007669"/>
    <property type="project" value="UniProtKB-KW"/>
</dbReference>
<protein>
    <submittedName>
        <fullName evidence="4">Damage-inducible protein DinB</fullName>
    </submittedName>
</protein>
<organism evidence="4 5">
    <name type="scientific">Zavarzinia aquatilis</name>
    <dbReference type="NCBI Taxonomy" id="2211142"/>
    <lineage>
        <taxon>Bacteria</taxon>
        <taxon>Pseudomonadati</taxon>
        <taxon>Pseudomonadota</taxon>
        <taxon>Alphaproteobacteria</taxon>
        <taxon>Rhodospirillales</taxon>
        <taxon>Zavarziniaceae</taxon>
        <taxon>Zavarzinia</taxon>
    </lineage>
</organism>
<evidence type="ECO:0000256" key="3">
    <source>
        <dbReference type="PIRSR" id="PIRSR607837-1"/>
    </source>
</evidence>
<dbReference type="Gene3D" id="1.20.120.450">
    <property type="entry name" value="dinb family like domain"/>
    <property type="match status" value="1"/>
</dbReference>
<dbReference type="SUPFAM" id="SSF109854">
    <property type="entry name" value="DinB/YfiT-like putative metalloenzymes"/>
    <property type="match status" value="1"/>
</dbReference>
<comment type="similarity">
    <text evidence="1">Belongs to the DinB family.</text>
</comment>
<dbReference type="PANTHER" id="PTHR37302">
    <property type="entry name" value="SLR1116 PROTEIN"/>
    <property type="match status" value="1"/>
</dbReference>
<keyword evidence="5" id="KW-1185">Reference proteome</keyword>
<dbReference type="OrthoDB" id="9807509at2"/>
<keyword evidence="2 3" id="KW-0479">Metal-binding</keyword>
<dbReference type="Pfam" id="PF05163">
    <property type="entry name" value="DinB"/>
    <property type="match status" value="1"/>
</dbReference>
<evidence type="ECO:0000256" key="2">
    <source>
        <dbReference type="ARBA" id="ARBA00022723"/>
    </source>
</evidence>
<proteinExistence type="inferred from homology"/>
<dbReference type="AlphaFoldDB" id="A0A317DZH8"/>